<proteinExistence type="predicted"/>
<sequence length="194" mass="21406">MKIIGTSLLLAAGLLFGQCSSEKVAPKLDYDKVSQAIMAQLVPQLTGTWKLGRVHVQAQRLNAGQAEIGIRRDTVFQNFAVLTIRPAKVPASSLPNPQYPDFEGDLTFQGKEYPVRFAPLASPDRVVNGQGPHAFFLLQFNLAPGSYPPDAGRTYLEDIGFINDNFTLEMLAGEQTMLWRGLSRGMVKIELQKQ</sequence>
<evidence type="ECO:0000313" key="1">
    <source>
        <dbReference type="EMBL" id="RIY06375.1"/>
    </source>
</evidence>
<dbReference type="OrthoDB" id="878045at2"/>
<gene>
    <name evidence="1" type="ORF">D0T11_18945</name>
</gene>
<dbReference type="Proteomes" id="UP000284250">
    <property type="component" value="Unassembled WGS sequence"/>
</dbReference>
<dbReference type="RefSeq" id="WP_119657384.1">
    <property type="nucleotide sequence ID" value="NZ_JBHUOI010000066.1"/>
</dbReference>
<dbReference type="EMBL" id="QYCN01000041">
    <property type="protein sequence ID" value="RIY06375.1"/>
    <property type="molecule type" value="Genomic_DNA"/>
</dbReference>
<dbReference type="AlphaFoldDB" id="A0A418QMF4"/>
<evidence type="ECO:0000313" key="2">
    <source>
        <dbReference type="Proteomes" id="UP000284250"/>
    </source>
</evidence>
<accession>A0A418QMF4</accession>
<keyword evidence="2" id="KW-1185">Reference proteome</keyword>
<protein>
    <submittedName>
        <fullName evidence="1">Uncharacterized protein</fullName>
    </submittedName>
</protein>
<comment type="caution">
    <text evidence="1">The sequence shown here is derived from an EMBL/GenBank/DDBJ whole genome shotgun (WGS) entry which is preliminary data.</text>
</comment>
<name>A0A418QMF4_9BACT</name>
<organism evidence="1 2">
    <name type="scientific">Hymenobacter rubripertinctus</name>
    <dbReference type="NCBI Taxonomy" id="2029981"/>
    <lineage>
        <taxon>Bacteria</taxon>
        <taxon>Pseudomonadati</taxon>
        <taxon>Bacteroidota</taxon>
        <taxon>Cytophagia</taxon>
        <taxon>Cytophagales</taxon>
        <taxon>Hymenobacteraceae</taxon>
        <taxon>Hymenobacter</taxon>
    </lineage>
</organism>
<reference evidence="1 2" key="1">
    <citation type="submission" date="2018-09" db="EMBL/GenBank/DDBJ databases">
        <authorList>
            <person name="Zeman M."/>
            <person name="Pardy F."/>
        </authorList>
    </citation>
    <scope>NUCLEOTIDE SEQUENCE [LARGE SCALE GENOMIC DNA]</scope>
    <source>
        <strain evidence="1 2">CCM 8852</strain>
    </source>
</reference>
<reference evidence="1 2" key="2">
    <citation type="submission" date="2019-01" db="EMBL/GenBank/DDBJ databases">
        <title>Hymenobacter humicola sp. nov., isolated from soils in Antarctica.</title>
        <authorList>
            <person name="Sedlacek I."/>
            <person name="Holochova P."/>
            <person name="Kralova S."/>
            <person name="Pantucek R."/>
            <person name="Stankova E."/>
            <person name="Vrbovska V."/>
            <person name="Kristofova L."/>
            <person name="Svec P."/>
            <person name="Busse H.-J."/>
        </authorList>
    </citation>
    <scope>NUCLEOTIDE SEQUENCE [LARGE SCALE GENOMIC DNA]</scope>
    <source>
        <strain evidence="1 2">CCM 8852</strain>
    </source>
</reference>